<dbReference type="AlphaFoldDB" id="A0A0R2L9A7"/>
<dbReference type="NCBIfam" id="NF033678">
    <property type="entry name" value="C69_fam_dipept"/>
    <property type="match status" value="1"/>
</dbReference>
<dbReference type="InterPro" id="IPR005322">
    <property type="entry name" value="Peptidase_C69"/>
</dbReference>
<evidence type="ECO:0000256" key="6">
    <source>
        <dbReference type="RuleBase" id="RU364089"/>
    </source>
</evidence>
<proteinExistence type="inferred from homology"/>
<evidence type="ECO:0000256" key="1">
    <source>
        <dbReference type="ARBA" id="ARBA00001670"/>
    </source>
</evidence>
<dbReference type="PATRIC" id="fig|449659.4.peg.965"/>
<reference evidence="7 8" key="1">
    <citation type="journal article" date="2015" name="Genome Announc.">
        <title>Expanding the biotechnology potential of lactobacilli through comparative genomics of 213 strains and associated genera.</title>
        <authorList>
            <person name="Sun Z."/>
            <person name="Harris H.M."/>
            <person name="McCann A."/>
            <person name="Guo C."/>
            <person name="Argimon S."/>
            <person name="Zhang W."/>
            <person name="Yang X."/>
            <person name="Jeffery I.B."/>
            <person name="Cooney J.C."/>
            <person name="Kagawa T.F."/>
            <person name="Liu W."/>
            <person name="Song Y."/>
            <person name="Salvetti E."/>
            <person name="Wrobel A."/>
            <person name="Rasinkangas P."/>
            <person name="Parkhill J."/>
            <person name="Rea M.C."/>
            <person name="O'Sullivan O."/>
            <person name="Ritari J."/>
            <person name="Douillard F.P."/>
            <person name="Paul Ross R."/>
            <person name="Yang R."/>
            <person name="Briner A.E."/>
            <person name="Felis G.E."/>
            <person name="de Vos W.M."/>
            <person name="Barrangou R."/>
            <person name="Klaenhammer T.R."/>
            <person name="Caufield P.W."/>
            <person name="Cui Y."/>
            <person name="Zhang H."/>
            <person name="O'Toole P.W."/>
        </authorList>
    </citation>
    <scope>NUCLEOTIDE SEQUENCE [LARGE SCALE GENOMIC DNA]</scope>
    <source>
        <strain evidence="7 8">NBRC 103219</strain>
    </source>
</reference>
<evidence type="ECO:0000256" key="4">
    <source>
        <dbReference type="ARBA" id="ARBA00022801"/>
    </source>
</evidence>
<dbReference type="Pfam" id="PF03577">
    <property type="entry name" value="Peptidase_C69"/>
    <property type="match status" value="1"/>
</dbReference>
<dbReference type="STRING" id="449659.IV66_GL000959"/>
<dbReference type="EC" id="3.4.-.-" evidence="6"/>
<evidence type="ECO:0000313" key="8">
    <source>
        <dbReference type="Proteomes" id="UP000051886"/>
    </source>
</evidence>
<gene>
    <name evidence="7" type="ORF">IV66_GL000959</name>
</gene>
<accession>A0A0R2L9A7</accession>
<evidence type="ECO:0000256" key="5">
    <source>
        <dbReference type="ARBA" id="ARBA00022997"/>
    </source>
</evidence>
<dbReference type="Proteomes" id="UP000051886">
    <property type="component" value="Unassembled WGS sequence"/>
</dbReference>
<dbReference type="OrthoDB" id="9764088at2"/>
<keyword evidence="5 6" id="KW-0224">Dipeptidase</keyword>
<evidence type="ECO:0000256" key="2">
    <source>
        <dbReference type="ARBA" id="ARBA00007225"/>
    </source>
</evidence>
<dbReference type="PANTHER" id="PTHR12994:SF17">
    <property type="entry name" value="LD30995P"/>
    <property type="match status" value="1"/>
</dbReference>
<keyword evidence="8" id="KW-1185">Reference proteome</keyword>
<dbReference type="InterPro" id="IPR047804">
    <property type="entry name" value="C69_dipept_A-like"/>
</dbReference>
<dbReference type="GO" id="GO:0016805">
    <property type="term" value="F:dipeptidase activity"/>
    <property type="evidence" value="ECO:0007669"/>
    <property type="project" value="UniProtKB-KW"/>
</dbReference>
<dbReference type="EMBL" id="JQCN01000069">
    <property type="protein sequence ID" value="KRN95932.1"/>
    <property type="molecule type" value="Genomic_DNA"/>
</dbReference>
<comment type="catalytic activity">
    <reaction evidence="1">
        <text>an L-aminoacyl-L-amino acid + H2O = 2 an L-alpha-amino acid</text>
        <dbReference type="Rhea" id="RHEA:48940"/>
        <dbReference type="ChEBI" id="CHEBI:15377"/>
        <dbReference type="ChEBI" id="CHEBI:59869"/>
        <dbReference type="ChEBI" id="CHEBI:77460"/>
        <dbReference type="EC" id="3.4.13.19"/>
    </reaction>
</comment>
<keyword evidence="3 6" id="KW-0645">Protease</keyword>
<dbReference type="GO" id="GO:0006508">
    <property type="term" value="P:proteolysis"/>
    <property type="evidence" value="ECO:0007669"/>
    <property type="project" value="UniProtKB-KW"/>
</dbReference>
<comment type="caution">
    <text evidence="7">The sequence shown here is derived from an EMBL/GenBank/DDBJ whole genome shotgun (WGS) entry which is preliminary data.</text>
</comment>
<evidence type="ECO:0000313" key="7">
    <source>
        <dbReference type="EMBL" id="KRN95932.1"/>
    </source>
</evidence>
<dbReference type="Gene3D" id="3.60.60.10">
    <property type="entry name" value="Penicillin V Acylase, Chain A"/>
    <property type="match status" value="1"/>
</dbReference>
<sequence length="467" mass="52708">MNKIISSCTTILAGKKATIDGSTLVARTEDHSDDAEPQKFIVVEPKDQPKHYSSKLSKFEIDLPDDPLRYTATPDSDNSHGIWAGAGINSENVAMSATETITTNSRILAIDPLVKDGFGEEDMPTLVLPYIHSAREGVQRMGELLTQYGTYESNGMAFSDKDEVWYLETYGGHHWAAIRIPDDAYVVAPNRLNIDNFDFGSPDAMYSEDLEQLINDNFLNPDEEGYNFRHIFGSATVKDTRYNDPRAWYIQSYFTPSVEQDPQDQDLPFVCHADRKLAIEDLKWAMSSHYQNTVFDRYGEGELEDKTLFRPVGINRNEESHILQIRNNVPEEVAAIHWLGFGPNTFNSFVPFFINITDTPASFKDATAEYDPNTAYWLSRTLGTFGDTDFSLYSDMEADFEQTTVAQCRAIVARVDKEAKDSKDIDELSTKANQEMADIYIKESKKLLGKMVNAGSARMKLKFSLLD</sequence>
<keyword evidence="4 6" id="KW-0378">Hydrolase</keyword>
<protein>
    <recommendedName>
        <fullName evidence="6">Dipeptidase</fullName>
        <ecNumber evidence="6">3.4.-.-</ecNumber>
    </recommendedName>
</protein>
<dbReference type="RefSeq" id="WP_017867862.1">
    <property type="nucleotide sequence ID" value="NZ_BJYB01000005.1"/>
</dbReference>
<dbReference type="GO" id="GO:0070004">
    <property type="term" value="F:cysteine-type exopeptidase activity"/>
    <property type="evidence" value="ECO:0007669"/>
    <property type="project" value="InterPro"/>
</dbReference>
<evidence type="ECO:0000256" key="3">
    <source>
        <dbReference type="ARBA" id="ARBA00022670"/>
    </source>
</evidence>
<dbReference type="PANTHER" id="PTHR12994">
    <property type="entry name" value="SECERNIN"/>
    <property type="match status" value="1"/>
</dbReference>
<organism evidence="7 8">
    <name type="scientific">Ligilactobacillus pobuzihii</name>
    <dbReference type="NCBI Taxonomy" id="449659"/>
    <lineage>
        <taxon>Bacteria</taxon>
        <taxon>Bacillati</taxon>
        <taxon>Bacillota</taxon>
        <taxon>Bacilli</taxon>
        <taxon>Lactobacillales</taxon>
        <taxon>Lactobacillaceae</taxon>
        <taxon>Ligilactobacillus</taxon>
    </lineage>
</organism>
<name>A0A0R2L9A7_9LACO</name>
<comment type="similarity">
    <text evidence="2 6">Belongs to the peptidase C69 family.</text>
</comment>